<dbReference type="EMBL" id="ABOO01000050">
    <property type="protein sequence ID" value="EDT70471.1"/>
    <property type="molecule type" value="Genomic_DNA"/>
</dbReference>
<reference evidence="1 2" key="1">
    <citation type="submission" date="2008-03" db="EMBL/GenBank/DDBJ databases">
        <authorList>
            <person name="Paulsen I."/>
            <person name="Sebastian Y."/>
        </authorList>
    </citation>
    <scope>NUCLEOTIDE SEQUENCE [LARGE SCALE GENOMIC DNA]</scope>
    <source>
        <strain evidence="2">D str. JGS1721</strain>
    </source>
</reference>
<accession>B1V6T6</accession>
<sequence>MDDKLKKRKYRLGYEYAFTPRRSFKYKDDVIDSISITLLFNIYDTAGNEILFESENEEFIEQKIKLNDNGEYYLFELLECYIFDKGLFLGEYSYRFIPTTQLLDSGYMLMFKVSKFTKDVMLKDGFSKSIEIEEAEFNDIMRKNLGVFKDKIRIKSYITQEADDTENIFEKLVIGTTRSGIGAEFSNVGGNNGI</sequence>
<dbReference type="RefSeq" id="WP_003476119.1">
    <property type="nucleotide sequence ID" value="NZ_ABOO01000050.1"/>
</dbReference>
<dbReference type="Proteomes" id="UP000003188">
    <property type="component" value="Unassembled WGS sequence"/>
</dbReference>
<proteinExistence type="predicted"/>
<dbReference type="AlphaFoldDB" id="B1V6T6"/>
<organism evidence="1 2">
    <name type="scientific">Clostridium perfringens D str. JGS1721</name>
    <dbReference type="NCBI Taxonomy" id="488537"/>
    <lineage>
        <taxon>Bacteria</taxon>
        <taxon>Bacillati</taxon>
        <taxon>Bacillota</taxon>
        <taxon>Clostridia</taxon>
        <taxon>Eubacteriales</taxon>
        <taxon>Clostridiaceae</taxon>
        <taxon>Clostridium</taxon>
    </lineage>
</organism>
<evidence type="ECO:0000313" key="1">
    <source>
        <dbReference type="EMBL" id="EDT70471.1"/>
    </source>
</evidence>
<evidence type="ECO:0000313" key="2">
    <source>
        <dbReference type="Proteomes" id="UP000003188"/>
    </source>
</evidence>
<gene>
    <name evidence="1" type="ORF">CJD_A0349</name>
</gene>
<protein>
    <submittedName>
        <fullName evidence="1">Uncharacterized protein</fullName>
    </submittedName>
</protein>
<comment type="caution">
    <text evidence="1">The sequence shown here is derived from an EMBL/GenBank/DDBJ whole genome shotgun (WGS) entry which is preliminary data.</text>
</comment>
<name>B1V6T6_CLOPF</name>